<proteinExistence type="predicted"/>
<dbReference type="Proteomes" id="UP000247480">
    <property type="component" value="Unassembled WGS sequence"/>
</dbReference>
<evidence type="ECO:0000313" key="2">
    <source>
        <dbReference type="EMBL" id="GBH19389.1"/>
    </source>
</evidence>
<dbReference type="AlphaFoldDB" id="A0A2V0QU43"/>
<gene>
    <name evidence="1" type="ORF">KPSA1_05594</name>
    <name evidence="2" type="ORF">KPSA3_05398</name>
</gene>
<reference evidence="2 4" key="2">
    <citation type="submission" date="2018-04" db="EMBL/GenBank/DDBJ databases">
        <title>Draft genome sequence of Pseudomonas syringae pv. actinidiae biovar 3 strains isolated from kiwifruit in Kagawa prefecture.</title>
        <authorList>
            <person name="Tabuchi M."/>
            <person name="Saito M."/>
            <person name="Fujiwara S."/>
            <person name="Sasa N."/>
            <person name="Akimitsu K."/>
            <person name="Gomi K."/>
            <person name="Konishi-Sugita S."/>
            <person name="Hamano K."/>
            <person name="Kataoka I."/>
        </authorList>
    </citation>
    <scope>NUCLEOTIDE SEQUENCE [LARGE SCALE GENOMIC DNA]</scope>
    <source>
        <strain evidence="2 4">MAFF212211</strain>
    </source>
</reference>
<name>A0A2V0QU43_PSESF</name>
<evidence type="ECO:0000313" key="3">
    <source>
        <dbReference type="Proteomes" id="UP000247480"/>
    </source>
</evidence>
<comment type="caution">
    <text evidence="1">The sequence shown here is derived from an EMBL/GenBank/DDBJ whole genome shotgun (WGS) entry which is preliminary data.</text>
</comment>
<reference evidence="1 3" key="1">
    <citation type="submission" date="2018-04" db="EMBL/GenBank/DDBJ databases">
        <title>Draft genome sequence of Pseudomonas syringae pv. actinidiae biovar 1 strains isolated from kiwifruit in Kagawa prefecture.</title>
        <authorList>
            <person name="Tabuchi M."/>
            <person name="Saito M."/>
            <person name="Fujiwara S."/>
            <person name="Sasa N."/>
            <person name="Akimitsu K."/>
            <person name="Gomi K."/>
            <person name="Konishi-Sugita S."/>
            <person name="Hamano K."/>
            <person name="Kataoka I."/>
        </authorList>
    </citation>
    <scope>NUCLEOTIDE SEQUENCE [LARGE SCALE GENOMIC DNA]</scope>
    <source>
        <strain evidence="1 3">MAFF212206</strain>
    </source>
</reference>
<evidence type="ECO:0000313" key="4">
    <source>
        <dbReference type="Proteomes" id="UP000248291"/>
    </source>
</evidence>
<protein>
    <submittedName>
        <fullName evidence="1">Uncharacterized protein</fullName>
    </submittedName>
</protein>
<evidence type="ECO:0000313" key="1">
    <source>
        <dbReference type="EMBL" id="GBH12130.1"/>
    </source>
</evidence>
<sequence>MSVGRYRESSCSDAISIVTTDCNSVCPSLSCACLYQSRFVLVCFLTFRFGAFQLAD</sequence>
<accession>A0A2V0QU43</accession>
<dbReference type="Proteomes" id="UP000248291">
    <property type="component" value="Unassembled WGS sequence"/>
</dbReference>
<dbReference type="EMBL" id="BGJZ01000291">
    <property type="protein sequence ID" value="GBH12130.1"/>
    <property type="molecule type" value="Genomic_DNA"/>
</dbReference>
<dbReference type="PROSITE" id="PS51257">
    <property type="entry name" value="PROKAR_LIPOPROTEIN"/>
    <property type="match status" value="1"/>
</dbReference>
<dbReference type="EMBL" id="BGKA01000208">
    <property type="protein sequence ID" value="GBH19389.1"/>
    <property type="molecule type" value="Genomic_DNA"/>
</dbReference>
<organism evidence="1 3">
    <name type="scientific">Pseudomonas syringae pv. actinidiae</name>
    <dbReference type="NCBI Taxonomy" id="103796"/>
    <lineage>
        <taxon>Bacteria</taxon>
        <taxon>Pseudomonadati</taxon>
        <taxon>Pseudomonadota</taxon>
        <taxon>Gammaproteobacteria</taxon>
        <taxon>Pseudomonadales</taxon>
        <taxon>Pseudomonadaceae</taxon>
        <taxon>Pseudomonas</taxon>
        <taxon>Pseudomonas syringae</taxon>
    </lineage>
</organism>